<organism evidence="2 3">
    <name type="scientific">Ceratodon purpureus</name>
    <name type="common">Fire moss</name>
    <name type="synonym">Dicranum purpureum</name>
    <dbReference type="NCBI Taxonomy" id="3225"/>
    <lineage>
        <taxon>Eukaryota</taxon>
        <taxon>Viridiplantae</taxon>
        <taxon>Streptophyta</taxon>
        <taxon>Embryophyta</taxon>
        <taxon>Bryophyta</taxon>
        <taxon>Bryophytina</taxon>
        <taxon>Bryopsida</taxon>
        <taxon>Dicranidae</taxon>
        <taxon>Pseudoditrichales</taxon>
        <taxon>Ditrichaceae</taxon>
        <taxon>Ceratodon</taxon>
    </lineage>
</organism>
<dbReference type="CDD" id="cd09917">
    <property type="entry name" value="F-box_SF"/>
    <property type="match status" value="1"/>
</dbReference>
<comment type="caution">
    <text evidence="2">The sequence shown here is derived from an EMBL/GenBank/DDBJ whole genome shotgun (WGS) entry which is preliminary data.</text>
</comment>
<dbReference type="InterPro" id="IPR036047">
    <property type="entry name" value="F-box-like_dom_sf"/>
</dbReference>
<dbReference type="InterPro" id="IPR001810">
    <property type="entry name" value="F-box_dom"/>
</dbReference>
<dbReference type="Proteomes" id="UP000822688">
    <property type="component" value="Chromosome 6"/>
</dbReference>
<dbReference type="InterPro" id="IPR044809">
    <property type="entry name" value="AUF1-like"/>
</dbReference>
<dbReference type="Pfam" id="PF12937">
    <property type="entry name" value="F-box-like"/>
    <property type="match status" value="1"/>
</dbReference>
<accession>A0A8T0HEY6</accession>
<dbReference type="PANTHER" id="PTHR31215">
    <property type="entry name" value="OS05G0510400 PROTEIN-RELATED"/>
    <property type="match status" value="1"/>
</dbReference>
<name>A0A8T0HEY6_CERPU</name>
<keyword evidence="3" id="KW-1185">Reference proteome</keyword>
<protein>
    <recommendedName>
        <fullName evidence="1">F-box domain-containing protein</fullName>
    </recommendedName>
</protein>
<feature type="domain" description="F-box" evidence="1">
    <location>
        <begin position="9"/>
        <end position="45"/>
    </location>
</feature>
<evidence type="ECO:0000313" key="2">
    <source>
        <dbReference type="EMBL" id="KAG0568679.1"/>
    </source>
</evidence>
<dbReference type="AlphaFoldDB" id="A0A8T0HEY6"/>
<proteinExistence type="predicted"/>
<dbReference type="SUPFAM" id="SSF81383">
    <property type="entry name" value="F-box domain"/>
    <property type="match status" value="1"/>
</dbReference>
<sequence>MDNHESNSFDKLPDEVLQLIFGAIRDCKSLVHCTAVSKAFQTHASKVTTLKITCPGQFSTYDQKIWNIYSMVKTFRALQSLIVCIGQPKNEPPTSWARCMRYAEIGTSVEKFVFMAAKSGDFVEFDFALGLRSQLLKDHVKNLEGEFTLKNKKKYSTLKNINKHESDRGLFIDDEIGCYGRH</sequence>
<evidence type="ECO:0000259" key="1">
    <source>
        <dbReference type="Pfam" id="PF12937"/>
    </source>
</evidence>
<reference evidence="2 3" key="1">
    <citation type="submission" date="2020-06" db="EMBL/GenBank/DDBJ databases">
        <title>WGS assembly of Ceratodon purpureus strain R40.</title>
        <authorList>
            <person name="Carey S.B."/>
            <person name="Jenkins J."/>
            <person name="Shu S."/>
            <person name="Lovell J.T."/>
            <person name="Sreedasyam A."/>
            <person name="Maumus F."/>
            <person name="Tiley G.P."/>
            <person name="Fernandez-Pozo N."/>
            <person name="Barry K."/>
            <person name="Chen C."/>
            <person name="Wang M."/>
            <person name="Lipzen A."/>
            <person name="Daum C."/>
            <person name="Saski C.A."/>
            <person name="Payton A.C."/>
            <person name="Mcbreen J.C."/>
            <person name="Conrad R.E."/>
            <person name="Kollar L.M."/>
            <person name="Olsson S."/>
            <person name="Huttunen S."/>
            <person name="Landis J.B."/>
            <person name="Wickett N.J."/>
            <person name="Johnson M.G."/>
            <person name="Rensing S.A."/>
            <person name="Grimwood J."/>
            <person name="Schmutz J."/>
            <person name="Mcdaniel S.F."/>
        </authorList>
    </citation>
    <scope>NUCLEOTIDE SEQUENCE [LARGE SCALE GENOMIC DNA]</scope>
    <source>
        <strain evidence="2 3">R40</strain>
    </source>
</reference>
<gene>
    <name evidence="2" type="ORF">KC19_6G037600</name>
</gene>
<dbReference type="EMBL" id="CM026427">
    <property type="protein sequence ID" value="KAG0568679.1"/>
    <property type="molecule type" value="Genomic_DNA"/>
</dbReference>
<evidence type="ECO:0000313" key="3">
    <source>
        <dbReference type="Proteomes" id="UP000822688"/>
    </source>
</evidence>